<dbReference type="PANTHER" id="PTHR33103">
    <property type="entry name" value="OS01G0153900 PROTEIN"/>
    <property type="match status" value="1"/>
</dbReference>
<dbReference type="EMBL" id="PNBA02000028">
    <property type="protein sequence ID" value="KAG6384628.1"/>
    <property type="molecule type" value="Genomic_DNA"/>
</dbReference>
<gene>
    <name evidence="1" type="ORF">SASPL_155547</name>
</gene>
<reference evidence="1" key="1">
    <citation type="submission" date="2018-01" db="EMBL/GenBank/DDBJ databases">
        <authorList>
            <person name="Mao J.F."/>
        </authorList>
    </citation>
    <scope>NUCLEOTIDE SEQUENCE</scope>
    <source>
        <strain evidence="1">Huo1</strain>
        <tissue evidence="1">Leaf</tissue>
    </source>
</reference>
<dbReference type="PANTHER" id="PTHR33103:SF27">
    <property type="entry name" value="OS04G0594700 PROTEIN"/>
    <property type="match status" value="1"/>
</dbReference>
<sequence length="711" mass="79302">MNEEKEEMILPVKFIMNKDKTKVLFAEAGHDFTYALLCFLVLPLGTIVKILKKHHGDRKAPIIGSLSTLYNGLANLDTFHFSTEDAKNLLLNPKGLDAAEHPRFDRAFTKTRASFIVGDNLKVMSSVEGSIMSTFNSLGVAMTEMIGAETWNLKFGYKDMMALLRMMFVSRKPLTALLCGHQCTRTARQANAAVNKIGKRALFDEPQEDEFERRVEWYLQSNTGVTATDNLHWSIVDSLYGYDVMTTEAKDLLFKPPSFDDASCNEMDAQFGCCNDYLALSFDRSKTRCHVRGSGMYMVSDNLRVTPLSVSSGVSVINEMKVALSDVEEVELQVGVRNVSEEGKREKTKVLFAEAGSDFIDVLLCFLLLPLGTIMEVLEKHYGDKAPVVGSLTTLYKGASNLDIIHFHGEAFKKYVINSTHFESELCKLRLNIRGTQPTSSTSSESYEGVFTDGAASFIITDDLCVLPNGTGSIIETLSTIGVSVKDMDGMDIRNVTFGLNEIIALLKESLISSNPLTALIFPGRKMIRATEGRVLLHQIDPRPTLVIPENTMLKVMLQKSTNKFLFAQADCDFVNFLFVMLIISLGRVEWFLGSSTGLKSMDNLHRSVADNFNNMHLKDSDTIDLLIKPKHPNCYLFNGNRLCLMNFEHIGNQSYVHGPRMYMVRDDLTVAPLGVTLGLSVFNELKISLSDIKEIEVQVGLEEVRLVMFG</sequence>
<evidence type="ECO:0000313" key="2">
    <source>
        <dbReference type="Proteomes" id="UP000298416"/>
    </source>
</evidence>
<dbReference type="Pfam" id="PF05056">
    <property type="entry name" value="DUF674"/>
    <property type="match status" value="6"/>
</dbReference>
<comment type="caution">
    <text evidence="1">The sequence shown here is derived from an EMBL/GenBank/DDBJ whole genome shotgun (WGS) entry which is preliminary data.</text>
</comment>
<protein>
    <submittedName>
        <fullName evidence="1">Uncharacterized protein</fullName>
    </submittedName>
</protein>
<reference evidence="1" key="2">
    <citation type="submission" date="2020-08" db="EMBL/GenBank/DDBJ databases">
        <title>Plant Genome Project.</title>
        <authorList>
            <person name="Zhang R.-G."/>
        </authorList>
    </citation>
    <scope>NUCLEOTIDE SEQUENCE</scope>
    <source>
        <strain evidence="1">Huo1</strain>
        <tissue evidence="1">Leaf</tissue>
    </source>
</reference>
<dbReference type="AlphaFoldDB" id="A0A8X8YYB5"/>
<name>A0A8X8YYB5_SALSN</name>
<proteinExistence type="predicted"/>
<evidence type="ECO:0000313" key="1">
    <source>
        <dbReference type="EMBL" id="KAG6384628.1"/>
    </source>
</evidence>
<keyword evidence="2" id="KW-1185">Reference proteome</keyword>
<organism evidence="1">
    <name type="scientific">Salvia splendens</name>
    <name type="common">Scarlet sage</name>
    <dbReference type="NCBI Taxonomy" id="180675"/>
    <lineage>
        <taxon>Eukaryota</taxon>
        <taxon>Viridiplantae</taxon>
        <taxon>Streptophyta</taxon>
        <taxon>Embryophyta</taxon>
        <taxon>Tracheophyta</taxon>
        <taxon>Spermatophyta</taxon>
        <taxon>Magnoliopsida</taxon>
        <taxon>eudicotyledons</taxon>
        <taxon>Gunneridae</taxon>
        <taxon>Pentapetalae</taxon>
        <taxon>asterids</taxon>
        <taxon>lamiids</taxon>
        <taxon>Lamiales</taxon>
        <taxon>Lamiaceae</taxon>
        <taxon>Nepetoideae</taxon>
        <taxon>Mentheae</taxon>
        <taxon>Salviinae</taxon>
        <taxon>Salvia</taxon>
        <taxon>Salvia subgen. Calosphace</taxon>
        <taxon>core Calosphace</taxon>
    </lineage>
</organism>
<dbReference type="Proteomes" id="UP000298416">
    <property type="component" value="Unassembled WGS sequence"/>
</dbReference>
<accession>A0A8X8YYB5</accession>
<dbReference type="InterPro" id="IPR007750">
    <property type="entry name" value="DUF674"/>
</dbReference>